<evidence type="ECO:0000313" key="12">
    <source>
        <dbReference type="Proteomes" id="UP001500630"/>
    </source>
</evidence>
<feature type="transmembrane region" description="Helical" evidence="8">
    <location>
        <begin position="21"/>
        <end position="43"/>
    </location>
</feature>
<keyword evidence="3" id="KW-0547">Nucleotide-binding</keyword>
<dbReference type="PROSITE" id="PS50893">
    <property type="entry name" value="ABC_TRANSPORTER_2"/>
    <property type="match status" value="1"/>
</dbReference>
<dbReference type="InterPro" id="IPR003439">
    <property type="entry name" value="ABC_transporter-like_ATP-bd"/>
</dbReference>
<dbReference type="PROSITE" id="PS00211">
    <property type="entry name" value="ABC_TRANSPORTER_1"/>
    <property type="match status" value="1"/>
</dbReference>
<feature type="compositionally biased region" description="Pro residues" evidence="7">
    <location>
        <begin position="338"/>
        <end position="376"/>
    </location>
</feature>
<name>A0ABP6WAD5_9ACTN</name>
<accession>A0ABP6WAD5</accession>
<dbReference type="GO" id="GO:0005524">
    <property type="term" value="F:ATP binding"/>
    <property type="evidence" value="ECO:0007669"/>
    <property type="project" value="UniProtKB-KW"/>
</dbReference>
<organism evidence="11 12">
    <name type="scientific">Nonomuraea rosea</name>
    <dbReference type="NCBI Taxonomy" id="638574"/>
    <lineage>
        <taxon>Bacteria</taxon>
        <taxon>Bacillati</taxon>
        <taxon>Actinomycetota</taxon>
        <taxon>Actinomycetes</taxon>
        <taxon>Streptosporangiales</taxon>
        <taxon>Streptosporangiaceae</taxon>
        <taxon>Nonomuraea</taxon>
    </lineage>
</organism>
<evidence type="ECO:0000256" key="5">
    <source>
        <dbReference type="ARBA" id="ARBA00022989"/>
    </source>
</evidence>
<dbReference type="Gene3D" id="1.20.1560.10">
    <property type="entry name" value="ABC transporter type 1, transmembrane domain"/>
    <property type="match status" value="1"/>
</dbReference>
<protein>
    <submittedName>
        <fullName evidence="11">ABC transporter ATP-binding protein</fullName>
    </submittedName>
</protein>
<dbReference type="InterPro" id="IPR017871">
    <property type="entry name" value="ABC_transporter-like_CS"/>
</dbReference>
<keyword evidence="4 11" id="KW-0067">ATP-binding</keyword>
<evidence type="ECO:0000256" key="8">
    <source>
        <dbReference type="SAM" id="Phobius"/>
    </source>
</evidence>
<dbReference type="InterPro" id="IPR003593">
    <property type="entry name" value="AAA+_ATPase"/>
</dbReference>
<evidence type="ECO:0000256" key="4">
    <source>
        <dbReference type="ARBA" id="ARBA00022840"/>
    </source>
</evidence>
<dbReference type="InterPro" id="IPR039421">
    <property type="entry name" value="Type_1_exporter"/>
</dbReference>
<sequence>MTAWGTLRTLLALAWRTDRRAGLALAAFLVLGAVSHGLVGILLRELTDAATAGAAASGAGWGVAAGAALAAGVALGRAELALMQELAERMGLAVQEEILTLTSGVPTVEHLERPAYLDKLQVLREQSRQLYFAVWAVALAVEHGVQIAVGVALLAAVHPLLPLLLGVAVLPSLLVRRGAAARIDAATERTAEATRLEQHLSESVTAPETAKEVRLCGAAPALESMAGDRWEEVSAGLSRARTRAALRTFCGGAVFITGYVATLGCTAWLARRGLATAGDVVLVATVGVQFVTQASRLAFHLGSVAAGLRAATRLAWLRTYARTRTSAPPRTPARRPDPTGPDPTGPEPTGPEPTGPDPTGPDPTGPDPTGPDPTGPEPARCGPAPYEPPEWLRDGITLREVSFAYPGTDRPVLRDVSLHLPAGATVALVGAHGSGKTTLAKLLCGLYRPDRGEILLDGTPLHKLPPERWRARISAVFQDLVRFELTAAETVGIGDLPRLTDRAAVARALEQAGGTELVAGLPRGLDSELGGTFAAGVELSGGQWQKLALARASMRAGPLLLVLDEPTASLDAPAERAVFARYAQAARRAARGAAVTLLITHRFPTVRMADLIVVLDRGRIVQQGTHDELLARPGRYADLYAIQRESLAHR</sequence>
<evidence type="ECO:0000313" key="11">
    <source>
        <dbReference type="EMBL" id="GAA3547859.1"/>
    </source>
</evidence>
<proteinExistence type="predicted"/>
<dbReference type="InterPro" id="IPR036640">
    <property type="entry name" value="ABC1_TM_sf"/>
</dbReference>
<keyword evidence="2 8" id="KW-0812">Transmembrane</keyword>
<evidence type="ECO:0000256" key="3">
    <source>
        <dbReference type="ARBA" id="ARBA00022741"/>
    </source>
</evidence>
<feature type="transmembrane region" description="Helical" evidence="8">
    <location>
        <begin position="130"/>
        <end position="149"/>
    </location>
</feature>
<feature type="transmembrane region" description="Helical" evidence="8">
    <location>
        <begin position="155"/>
        <end position="175"/>
    </location>
</feature>
<dbReference type="InterPro" id="IPR027417">
    <property type="entry name" value="P-loop_NTPase"/>
</dbReference>
<evidence type="ECO:0000259" key="9">
    <source>
        <dbReference type="PROSITE" id="PS50893"/>
    </source>
</evidence>
<comment type="subcellular location">
    <subcellularLocation>
        <location evidence="1">Cell membrane</location>
        <topology evidence="1">Multi-pass membrane protein</topology>
    </subcellularLocation>
</comment>
<dbReference type="PANTHER" id="PTHR24221">
    <property type="entry name" value="ATP-BINDING CASSETTE SUB-FAMILY B"/>
    <property type="match status" value="1"/>
</dbReference>
<feature type="domain" description="ABC transmembrane type-1" evidence="10">
    <location>
        <begin position="23"/>
        <end position="306"/>
    </location>
</feature>
<dbReference type="Pfam" id="PF00005">
    <property type="entry name" value="ABC_tran"/>
    <property type="match status" value="1"/>
</dbReference>
<dbReference type="EMBL" id="BAABDQ010000005">
    <property type="protein sequence ID" value="GAA3547859.1"/>
    <property type="molecule type" value="Genomic_DNA"/>
</dbReference>
<dbReference type="PANTHER" id="PTHR24221:SF646">
    <property type="entry name" value="HAEMOLYSIN SECRETION ATP-BINDING PROTEIN"/>
    <property type="match status" value="1"/>
</dbReference>
<comment type="caution">
    <text evidence="11">The sequence shown here is derived from an EMBL/GenBank/DDBJ whole genome shotgun (WGS) entry which is preliminary data.</text>
</comment>
<dbReference type="PROSITE" id="PS50929">
    <property type="entry name" value="ABC_TM1F"/>
    <property type="match status" value="1"/>
</dbReference>
<gene>
    <name evidence="11" type="ORF">GCM10022419_030140</name>
</gene>
<evidence type="ECO:0000256" key="7">
    <source>
        <dbReference type="SAM" id="MobiDB-lite"/>
    </source>
</evidence>
<feature type="transmembrane region" description="Helical" evidence="8">
    <location>
        <begin position="249"/>
        <end position="270"/>
    </location>
</feature>
<keyword evidence="5 8" id="KW-1133">Transmembrane helix</keyword>
<feature type="domain" description="ABC transporter" evidence="9">
    <location>
        <begin position="396"/>
        <end position="642"/>
    </location>
</feature>
<keyword evidence="12" id="KW-1185">Reference proteome</keyword>
<dbReference type="SMART" id="SM00382">
    <property type="entry name" value="AAA"/>
    <property type="match status" value="1"/>
</dbReference>
<evidence type="ECO:0000256" key="2">
    <source>
        <dbReference type="ARBA" id="ARBA00022692"/>
    </source>
</evidence>
<evidence type="ECO:0000256" key="6">
    <source>
        <dbReference type="ARBA" id="ARBA00023136"/>
    </source>
</evidence>
<dbReference type="InterPro" id="IPR011527">
    <property type="entry name" value="ABC1_TM_dom"/>
</dbReference>
<feature type="transmembrane region" description="Helical" evidence="8">
    <location>
        <begin position="49"/>
        <end position="75"/>
    </location>
</feature>
<evidence type="ECO:0000259" key="10">
    <source>
        <dbReference type="PROSITE" id="PS50929"/>
    </source>
</evidence>
<evidence type="ECO:0000256" key="1">
    <source>
        <dbReference type="ARBA" id="ARBA00004651"/>
    </source>
</evidence>
<dbReference type="Gene3D" id="3.40.50.300">
    <property type="entry name" value="P-loop containing nucleotide triphosphate hydrolases"/>
    <property type="match status" value="1"/>
</dbReference>
<reference evidence="12" key="1">
    <citation type="journal article" date="2019" name="Int. J. Syst. Evol. Microbiol.">
        <title>The Global Catalogue of Microorganisms (GCM) 10K type strain sequencing project: providing services to taxonomists for standard genome sequencing and annotation.</title>
        <authorList>
            <consortium name="The Broad Institute Genomics Platform"/>
            <consortium name="The Broad Institute Genome Sequencing Center for Infectious Disease"/>
            <person name="Wu L."/>
            <person name="Ma J."/>
        </authorList>
    </citation>
    <scope>NUCLEOTIDE SEQUENCE [LARGE SCALE GENOMIC DNA]</scope>
    <source>
        <strain evidence="12">JCM 17326</strain>
    </source>
</reference>
<dbReference type="RefSeq" id="WP_345562112.1">
    <property type="nucleotide sequence ID" value="NZ_BAABDQ010000005.1"/>
</dbReference>
<dbReference type="Proteomes" id="UP001500630">
    <property type="component" value="Unassembled WGS sequence"/>
</dbReference>
<dbReference type="SUPFAM" id="SSF52540">
    <property type="entry name" value="P-loop containing nucleoside triphosphate hydrolases"/>
    <property type="match status" value="1"/>
</dbReference>
<keyword evidence="6 8" id="KW-0472">Membrane</keyword>
<feature type="region of interest" description="Disordered" evidence="7">
    <location>
        <begin position="322"/>
        <end position="388"/>
    </location>
</feature>
<dbReference type="SUPFAM" id="SSF90123">
    <property type="entry name" value="ABC transporter transmembrane region"/>
    <property type="match status" value="1"/>
</dbReference>